<gene>
    <name evidence="1" type="ORF">DPMN_040867</name>
</gene>
<sequence length="93" mass="10066">MHVLCDTSCSKPQSTESAHLAVDLCMSSVIPLVQSPSPQRVFTLLFTYMHVLCVTSCSKPQSTESAHLAVDLCMSSVIPLVQSPVHRECSPCC</sequence>
<dbReference type="AlphaFoldDB" id="A0A9D4CXQ4"/>
<accession>A0A9D4CXQ4</accession>
<proteinExistence type="predicted"/>
<reference evidence="1" key="1">
    <citation type="journal article" date="2019" name="bioRxiv">
        <title>The Genome of the Zebra Mussel, Dreissena polymorpha: A Resource for Invasive Species Research.</title>
        <authorList>
            <person name="McCartney M.A."/>
            <person name="Auch B."/>
            <person name="Kono T."/>
            <person name="Mallez S."/>
            <person name="Zhang Y."/>
            <person name="Obille A."/>
            <person name="Becker A."/>
            <person name="Abrahante J.E."/>
            <person name="Garbe J."/>
            <person name="Badalamenti J.P."/>
            <person name="Herman A."/>
            <person name="Mangelson H."/>
            <person name="Liachko I."/>
            <person name="Sullivan S."/>
            <person name="Sone E.D."/>
            <person name="Koren S."/>
            <person name="Silverstein K.A.T."/>
            <person name="Beckman K.B."/>
            <person name="Gohl D.M."/>
        </authorList>
    </citation>
    <scope>NUCLEOTIDE SEQUENCE</scope>
    <source>
        <strain evidence="1">Duluth1</strain>
        <tissue evidence="1">Whole animal</tissue>
    </source>
</reference>
<comment type="caution">
    <text evidence="1">The sequence shown here is derived from an EMBL/GenBank/DDBJ whole genome shotgun (WGS) entry which is preliminary data.</text>
</comment>
<name>A0A9D4CXQ4_DREPO</name>
<evidence type="ECO:0000313" key="2">
    <source>
        <dbReference type="Proteomes" id="UP000828390"/>
    </source>
</evidence>
<dbReference type="Proteomes" id="UP000828390">
    <property type="component" value="Unassembled WGS sequence"/>
</dbReference>
<dbReference type="EMBL" id="JAIWYP010000011">
    <property type="protein sequence ID" value="KAH3734427.1"/>
    <property type="molecule type" value="Genomic_DNA"/>
</dbReference>
<organism evidence="1 2">
    <name type="scientific">Dreissena polymorpha</name>
    <name type="common">Zebra mussel</name>
    <name type="synonym">Mytilus polymorpha</name>
    <dbReference type="NCBI Taxonomy" id="45954"/>
    <lineage>
        <taxon>Eukaryota</taxon>
        <taxon>Metazoa</taxon>
        <taxon>Spiralia</taxon>
        <taxon>Lophotrochozoa</taxon>
        <taxon>Mollusca</taxon>
        <taxon>Bivalvia</taxon>
        <taxon>Autobranchia</taxon>
        <taxon>Heteroconchia</taxon>
        <taxon>Euheterodonta</taxon>
        <taxon>Imparidentia</taxon>
        <taxon>Neoheterodontei</taxon>
        <taxon>Myida</taxon>
        <taxon>Dreissenoidea</taxon>
        <taxon>Dreissenidae</taxon>
        <taxon>Dreissena</taxon>
    </lineage>
</organism>
<keyword evidence="2" id="KW-1185">Reference proteome</keyword>
<reference evidence="1" key="2">
    <citation type="submission" date="2020-11" db="EMBL/GenBank/DDBJ databases">
        <authorList>
            <person name="McCartney M.A."/>
            <person name="Auch B."/>
            <person name="Kono T."/>
            <person name="Mallez S."/>
            <person name="Becker A."/>
            <person name="Gohl D.M."/>
            <person name="Silverstein K.A.T."/>
            <person name="Koren S."/>
            <person name="Bechman K.B."/>
            <person name="Herman A."/>
            <person name="Abrahante J.E."/>
            <person name="Garbe J."/>
        </authorList>
    </citation>
    <scope>NUCLEOTIDE SEQUENCE</scope>
    <source>
        <strain evidence="1">Duluth1</strain>
        <tissue evidence="1">Whole animal</tissue>
    </source>
</reference>
<protein>
    <submittedName>
        <fullName evidence="1">Uncharacterized protein</fullName>
    </submittedName>
</protein>
<evidence type="ECO:0000313" key="1">
    <source>
        <dbReference type="EMBL" id="KAH3734427.1"/>
    </source>
</evidence>